<dbReference type="NCBIfam" id="NF008528">
    <property type="entry name" value="PRK11463.1-2"/>
    <property type="match status" value="1"/>
</dbReference>
<feature type="transmembrane region" description="Helical" evidence="1">
    <location>
        <begin position="6"/>
        <end position="22"/>
    </location>
</feature>
<proteinExistence type="predicted"/>
<dbReference type="InterPro" id="IPR007313">
    <property type="entry name" value="FxsA"/>
</dbReference>
<dbReference type="GO" id="GO:0016020">
    <property type="term" value="C:membrane"/>
    <property type="evidence" value="ECO:0007669"/>
    <property type="project" value="InterPro"/>
</dbReference>
<dbReference type="Pfam" id="PF04186">
    <property type="entry name" value="FxsA"/>
    <property type="match status" value="1"/>
</dbReference>
<name>A0A3D9UZN4_THECX</name>
<sequence length="157" mass="16946">MTRPLLLLAFLTIPVLEIYVLIQVGQVIGGWWTVAALIAVAVLGSWLVRREGWRTWHALTDALTRGRLPTTEVLDAALVLAGGVLMLAPGFVSDVLGLLLILPVTRPLARRVVTWAVGRHLARAAGRLDPALFGSRTPPPRGPVIQGEVVDDERVNG</sequence>
<dbReference type="RefSeq" id="WP_115848573.1">
    <property type="nucleotide sequence ID" value="NZ_QTUC01000001.1"/>
</dbReference>
<keyword evidence="1" id="KW-0472">Membrane</keyword>
<comment type="caution">
    <text evidence="2">The sequence shown here is derived from an EMBL/GenBank/DDBJ whole genome shotgun (WGS) entry which is preliminary data.</text>
</comment>
<feature type="transmembrane region" description="Helical" evidence="1">
    <location>
        <begin position="29"/>
        <end position="48"/>
    </location>
</feature>
<evidence type="ECO:0000313" key="3">
    <source>
        <dbReference type="Proteomes" id="UP000256485"/>
    </source>
</evidence>
<evidence type="ECO:0000256" key="1">
    <source>
        <dbReference type="SAM" id="Phobius"/>
    </source>
</evidence>
<keyword evidence="1" id="KW-0812">Transmembrane</keyword>
<protein>
    <submittedName>
        <fullName evidence="2">UPF0716 protein FxsA</fullName>
    </submittedName>
</protein>
<keyword evidence="3" id="KW-1185">Reference proteome</keyword>
<keyword evidence="1" id="KW-1133">Transmembrane helix</keyword>
<gene>
    <name evidence="2" type="ORF">DFJ64_0007</name>
</gene>
<feature type="transmembrane region" description="Helical" evidence="1">
    <location>
        <begin position="76"/>
        <end position="102"/>
    </location>
</feature>
<dbReference type="AlphaFoldDB" id="A0A3D9UZN4"/>
<dbReference type="OrthoDB" id="9792788at2"/>
<organism evidence="2 3">
    <name type="scientific">Thermasporomyces composti</name>
    <dbReference type="NCBI Taxonomy" id="696763"/>
    <lineage>
        <taxon>Bacteria</taxon>
        <taxon>Bacillati</taxon>
        <taxon>Actinomycetota</taxon>
        <taxon>Actinomycetes</taxon>
        <taxon>Propionibacteriales</taxon>
        <taxon>Nocardioidaceae</taxon>
        <taxon>Thermasporomyces</taxon>
    </lineage>
</organism>
<dbReference type="EMBL" id="QTUC01000001">
    <property type="protein sequence ID" value="REF34646.1"/>
    <property type="molecule type" value="Genomic_DNA"/>
</dbReference>
<accession>A0A3D9UZN4</accession>
<dbReference type="PANTHER" id="PTHR35335:SF1">
    <property type="entry name" value="UPF0716 PROTEIN FXSA"/>
    <property type="match status" value="1"/>
</dbReference>
<reference evidence="2 3" key="1">
    <citation type="submission" date="2018-08" db="EMBL/GenBank/DDBJ databases">
        <title>Sequencing the genomes of 1000 actinobacteria strains.</title>
        <authorList>
            <person name="Klenk H.-P."/>
        </authorList>
    </citation>
    <scope>NUCLEOTIDE SEQUENCE [LARGE SCALE GENOMIC DNA]</scope>
    <source>
        <strain evidence="2 3">DSM 22891</strain>
    </source>
</reference>
<dbReference type="Proteomes" id="UP000256485">
    <property type="component" value="Unassembled WGS sequence"/>
</dbReference>
<dbReference type="PANTHER" id="PTHR35335">
    <property type="entry name" value="UPF0716 PROTEIN FXSA"/>
    <property type="match status" value="1"/>
</dbReference>
<evidence type="ECO:0000313" key="2">
    <source>
        <dbReference type="EMBL" id="REF34646.1"/>
    </source>
</evidence>